<keyword evidence="10" id="KW-1185">Reference proteome</keyword>
<dbReference type="RefSeq" id="WP_113959882.1">
    <property type="nucleotide sequence ID" value="NZ_QNRR01000007.1"/>
</dbReference>
<feature type="transmembrane region" description="Helical" evidence="7">
    <location>
        <begin position="311"/>
        <end position="330"/>
    </location>
</feature>
<feature type="region of interest" description="Disordered" evidence="6">
    <location>
        <begin position="364"/>
        <end position="422"/>
    </location>
</feature>
<dbReference type="GO" id="GO:0005524">
    <property type="term" value="F:ATP binding"/>
    <property type="evidence" value="ECO:0007669"/>
    <property type="project" value="UniProtKB-UniRule"/>
</dbReference>
<dbReference type="PROSITE" id="PS00107">
    <property type="entry name" value="PROTEIN_KINASE_ATP"/>
    <property type="match status" value="1"/>
</dbReference>
<keyword evidence="9" id="KW-0723">Serine/threonine-protein kinase</keyword>
<dbReference type="PROSITE" id="PS00108">
    <property type="entry name" value="PROTEIN_KINASE_ST"/>
    <property type="match status" value="1"/>
</dbReference>
<evidence type="ECO:0000256" key="4">
    <source>
        <dbReference type="ARBA" id="ARBA00022840"/>
    </source>
</evidence>
<dbReference type="InterPro" id="IPR011009">
    <property type="entry name" value="Kinase-like_dom_sf"/>
</dbReference>
<evidence type="ECO:0000313" key="10">
    <source>
        <dbReference type="Proteomes" id="UP000253426"/>
    </source>
</evidence>
<dbReference type="Proteomes" id="UP000253426">
    <property type="component" value="Unassembled WGS sequence"/>
</dbReference>
<dbReference type="InterPro" id="IPR000719">
    <property type="entry name" value="Prot_kinase_dom"/>
</dbReference>
<dbReference type="CDD" id="cd14014">
    <property type="entry name" value="STKc_PknB_like"/>
    <property type="match status" value="1"/>
</dbReference>
<evidence type="ECO:0000256" key="1">
    <source>
        <dbReference type="ARBA" id="ARBA00022679"/>
    </source>
</evidence>
<protein>
    <submittedName>
        <fullName evidence="9">Serine/threonine protein kinase</fullName>
    </submittedName>
</protein>
<keyword evidence="3 9" id="KW-0418">Kinase</keyword>
<comment type="caution">
    <text evidence="9">The sequence shown here is derived from an EMBL/GenBank/DDBJ whole genome shotgun (WGS) entry which is preliminary data.</text>
</comment>
<evidence type="ECO:0000313" key="9">
    <source>
        <dbReference type="EMBL" id="RBP41234.1"/>
    </source>
</evidence>
<gene>
    <name evidence="9" type="ORF">DES53_10765</name>
</gene>
<dbReference type="PROSITE" id="PS50011">
    <property type="entry name" value="PROTEIN_KINASE_DOM"/>
    <property type="match status" value="1"/>
</dbReference>
<evidence type="ECO:0000256" key="6">
    <source>
        <dbReference type="SAM" id="MobiDB-lite"/>
    </source>
</evidence>
<proteinExistence type="predicted"/>
<keyword evidence="2 5" id="KW-0547">Nucleotide-binding</keyword>
<keyword evidence="7" id="KW-1133">Transmembrane helix</keyword>
<feature type="binding site" evidence="5">
    <location>
        <position position="48"/>
    </location>
    <ligand>
        <name>ATP</name>
        <dbReference type="ChEBI" id="CHEBI:30616"/>
    </ligand>
</feature>
<evidence type="ECO:0000256" key="5">
    <source>
        <dbReference type="PROSITE-ProRule" id="PRU10141"/>
    </source>
</evidence>
<accession>A0A366HF90</accession>
<dbReference type="InterPro" id="IPR017441">
    <property type="entry name" value="Protein_kinase_ATP_BS"/>
</dbReference>
<dbReference type="PANTHER" id="PTHR43289">
    <property type="entry name" value="MITOGEN-ACTIVATED PROTEIN KINASE KINASE KINASE 20-RELATED"/>
    <property type="match status" value="1"/>
</dbReference>
<reference evidence="9 10" key="1">
    <citation type="submission" date="2018-06" db="EMBL/GenBank/DDBJ databases">
        <title>Genomic Encyclopedia of Type Strains, Phase IV (KMG-IV): sequencing the most valuable type-strain genomes for metagenomic binning, comparative biology and taxonomic classification.</title>
        <authorList>
            <person name="Goeker M."/>
        </authorList>
    </citation>
    <scope>NUCLEOTIDE SEQUENCE [LARGE SCALE GENOMIC DNA]</scope>
    <source>
        <strain evidence="9 10">DSM 25532</strain>
    </source>
</reference>
<dbReference type="SMART" id="SM00220">
    <property type="entry name" value="S_TKc"/>
    <property type="match status" value="1"/>
</dbReference>
<dbReference type="InterPro" id="IPR008271">
    <property type="entry name" value="Ser/Thr_kinase_AS"/>
</dbReference>
<sequence>MVLQTHHFALPAGTMVRRFRIERCLGKGGFAFTYLATDTKLGHKVAIKELFRTESVTRRGHAVYPISMEPSLVAEWKGLLRKFTDEAKHLALFRHPNIVTVQASFEENNTSYIVMNYVDGQTFSQYLRKLPRRPSEADLLPVLTQVLDGLEAVHAARLLHRDVKPNNIYLTRRNEVILLDFGAARPDGERNGKSTFIFHADGYSPPEQYTSTEPLTPASDIYATAATLVRAITMKDPQPACERNVKDKYMPLAVAYRGRYSPALLKGIDAAMALKADRRPKSIAQWRKMLLRKGSVRTKDVKSRTGDTANWVLAIFICLVLAFTSAWIAARMSAEPEHQEQVTGKISDAGLHQIAMAPISTAKAGAVTPPEPHPQEKVPGSEPPAASENENERVKSQVVATRAQPTTPPPTDAVASAAMPPPKEIPAKMDRFLKEEIEQRVKAENYAESVTVNDTGETADLREMSRTAFMAEEARDEARYAADVGGFTHLGSTCVNYHPATDTAEMRQIFTYERQLIGSSVRRIGLVVREVRIEKASHGSPSISRRIVTARAAGYRCRLSEADCATAREQMARGITPLAAVREIIRKDRENFELQGPRDPEDMAFGLFQNAANRKKVSELPDDKIILVPGGKETAEAVLASTPVVEVFPDLDEPVIVIVVKN</sequence>
<dbReference type="AlphaFoldDB" id="A0A366HF90"/>
<evidence type="ECO:0000256" key="3">
    <source>
        <dbReference type="ARBA" id="ARBA00022777"/>
    </source>
</evidence>
<keyword evidence="7" id="KW-0472">Membrane</keyword>
<evidence type="ECO:0000259" key="8">
    <source>
        <dbReference type="PROSITE" id="PS50011"/>
    </source>
</evidence>
<dbReference type="GO" id="GO:0004674">
    <property type="term" value="F:protein serine/threonine kinase activity"/>
    <property type="evidence" value="ECO:0007669"/>
    <property type="project" value="UniProtKB-KW"/>
</dbReference>
<dbReference type="Gene3D" id="3.30.200.20">
    <property type="entry name" value="Phosphorylase Kinase, domain 1"/>
    <property type="match status" value="1"/>
</dbReference>
<keyword evidence="4 5" id="KW-0067">ATP-binding</keyword>
<keyword evidence="7" id="KW-0812">Transmembrane</keyword>
<feature type="domain" description="Protein kinase" evidence="8">
    <location>
        <begin position="19"/>
        <end position="291"/>
    </location>
</feature>
<evidence type="ECO:0000256" key="2">
    <source>
        <dbReference type="ARBA" id="ARBA00022741"/>
    </source>
</evidence>
<keyword evidence="1" id="KW-0808">Transferase</keyword>
<dbReference type="PANTHER" id="PTHR43289:SF6">
    <property type="entry name" value="SERINE_THREONINE-PROTEIN KINASE NEKL-3"/>
    <property type="match status" value="1"/>
</dbReference>
<dbReference type="OrthoDB" id="6111975at2"/>
<dbReference type="EMBL" id="QNRR01000007">
    <property type="protein sequence ID" value="RBP41234.1"/>
    <property type="molecule type" value="Genomic_DNA"/>
</dbReference>
<dbReference type="Pfam" id="PF00069">
    <property type="entry name" value="Pkinase"/>
    <property type="match status" value="1"/>
</dbReference>
<organism evidence="9 10">
    <name type="scientific">Roseimicrobium gellanilyticum</name>
    <dbReference type="NCBI Taxonomy" id="748857"/>
    <lineage>
        <taxon>Bacteria</taxon>
        <taxon>Pseudomonadati</taxon>
        <taxon>Verrucomicrobiota</taxon>
        <taxon>Verrucomicrobiia</taxon>
        <taxon>Verrucomicrobiales</taxon>
        <taxon>Verrucomicrobiaceae</taxon>
        <taxon>Roseimicrobium</taxon>
    </lineage>
</organism>
<evidence type="ECO:0000256" key="7">
    <source>
        <dbReference type="SAM" id="Phobius"/>
    </source>
</evidence>
<name>A0A366HF90_9BACT</name>
<dbReference type="Gene3D" id="1.10.510.10">
    <property type="entry name" value="Transferase(Phosphotransferase) domain 1"/>
    <property type="match status" value="1"/>
</dbReference>
<dbReference type="SUPFAM" id="SSF56112">
    <property type="entry name" value="Protein kinase-like (PK-like)"/>
    <property type="match status" value="1"/>
</dbReference>